<evidence type="ECO:0000259" key="9">
    <source>
        <dbReference type="Pfam" id="PF01883"/>
    </source>
</evidence>
<dbReference type="GO" id="GO:1990904">
    <property type="term" value="C:ribonucleoprotein complex"/>
    <property type="evidence" value="ECO:0007669"/>
    <property type="project" value="UniProtKB-KW"/>
</dbReference>
<keyword evidence="2 6" id="KW-0689">Ribosomal protein</keyword>
<comment type="caution">
    <text evidence="10">The sequence shown here is derived from an EMBL/GenBank/DDBJ whole genome shotgun (WGS) entry which is preliminary data.</text>
</comment>
<comment type="similarity">
    <text evidence="1 6">Belongs to the universal ribosomal protein uL22 family.</text>
</comment>
<accession>A0A7W9PIN8</accession>
<keyword evidence="7" id="KW-0694">RNA-binding</keyword>
<dbReference type="Proteomes" id="UP000540412">
    <property type="component" value="Unassembled WGS sequence"/>
</dbReference>
<dbReference type="AlphaFoldDB" id="A0A7W9PIN8"/>
<evidence type="ECO:0000256" key="8">
    <source>
        <dbReference type="SAM" id="MobiDB-lite"/>
    </source>
</evidence>
<evidence type="ECO:0000256" key="4">
    <source>
        <dbReference type="ARBA" id="ARBA00025084"/>
    </source>
</evidence>
<protein>
    <recommendedName>
        <fullName evidence="5">50S ribosomal protein L22</fullName>
    </recommendedName>
</protein>
<dbReference type="InterPro" id="IPR034904">
    <property type="entry name" value="FSCA_dom_sf"/>
</dbReference>
<dbReference type="GO" id="GO:0006412">
    <property type="term" value="P:translation"/>
    <property type="evidence" value="ECO:0007669"/>
    <property type="project" value="InterPro"/>
</dbReference>
<evidence type="ECO:0000313" key="10">
    <source>
        <dbReference type="EMBL" id="MBB5916615.1"/>
    </source>
</evidence>
<keyword evidence="3 6" id="KW-0687">Ribonucleoprotein</keyword>
<dbReference type="Gene3D" id="3.30.300.130">
    <property type="entry name" value="Fe-S cluster assembly (FSCA)"/>
    <property type="match status" value="1"/>
</dbReference>
<dbReference type="Pfam" id="PF00237">
    <property type="entry name" value="Ribosomal_L22"/>
    <property type="match status" value="1"/>
</dbReference>
<comment type="function">
    <text evidence="4">This protein binds specifically to 23S rRNA; its binding is stimulated by other ribosomal proteins, e.g. L4, L17, and L20. It is important during the early stages of 50S assembly. It makes multiple contacts with different domains of the 23S rRNA in the assembled 50S subunit and ribosome.</text>
</comment>
<dbReference type="PANTHER" id="PTHR42831:SF1">
    <property type="entry name" value="FE-S PROTEIN MATURATION AUXILIARY FACTOR YITW"/>
    <property type="match status" value="1"/>
</dbReference>
<dbReference type="GO" id="GO:0005840">
    <property type="term" value="C:ribosome"/>
    <property type="evidence" value="ECO:0007669"/>
    <property type="project" value="UniProtKB-KW"/>
</dbReference>
<dbReference type="SUPFAM" id="SSF54843">
    <property type="entry name" value="Ribosomal protein L22"/>
    <property type="match status" value="1"/>
</dbReference>
<sequence>MTTFTALKVEEPQVRVPHADAARAAAAVSGMTLPDALRQLRFAPGRACEPVARIVEKAIADARASGLEPGHLVVTEAVASPGEDIVRVRRKAHGKADWISSVTSDIVLHLAPRGLVDSETADPPQSSAPEPDETASRPASAVTADAIGEAVRERLYDVIDPDLGVNIVDLGFVRAVEVDAGVACITMTLTSPACPLTGVMTDQIRTELLGSGEAAPVSDFHIDWVWVPPWKPADISDDGREQLRAIGFTF</sequence>
<dbReference type="RefSeq" id="WP_083905928.1">
    <property type="nucleotide sequence ID" value="NZ_JACHIT010000002.1"/>
</dbReference>
<dbReference type="Pfam" id="PF01883">
    <property type="entry name" value="FeS_assembly_P"/>
    <property type="match status" value="1"/>
</dbReference>
<dbReference type="InterPro" id="IPR052339">
    <property type="entry name" value="Fe-S_Maturation_MIP18"/>
</dbReference>
<organism evidence="10 11">
    <name type="scientific">Nocardia transvalensis</name>
    <dbReference type="NCBI Taxonomy" id="37333"/>
    <lineage>
        <taxon>Bacteria</taxon>
        <taxon>Bacillati</taxon>
        <taxon>Actinomycetota</taxon>
        <taxon>Actinomycetes</taxon>
        <taxon>Mycobacteriales</taxon>
        <taxon>Nocardiaceae</taxon>
        <taxon>Nocardia</taxon>
    </lineage>
</organism>
<evidence type="ECO:0000256" key="7">
    <source>
        <dbReference type="RuleBase" id="RU004006"/>
    </source>
</evidence>
<dbReference type="EMBL" id="JACHIT010000002">
    <property type="protein sequence ID" value="MBB5916615.1"/>
    <property type="molecule type" value="Genomic_DNA"/>
</dbReference>
<dbReference type="SUPFAM" id="SSF117916">
    <property type="entry name" value="Fe-S cluster assembly (FSCA) domain-like"/>
    <property type="match status" value="1"/>
</dbReference>
<dbReference type="Gene3D" id="3.90.470.10">
    <property type="entry name" value="Ribosomal protein L22/L17"/>
    <property type="match status" value="1"/>
</dbReference>
<dbReference type="GO" id="GO:0003735">
    <property type="term" value="F:structural constituent of ribosome"/>
    <property type="evidence" value="ECO:0007669"/>
    <property type="project" value="InterPro"/>
</dbReference>
<evidence type="ECO:0000256" key="2">
    <source>
        <dbReference type="ARBA" id="ARBA00022980"/>
    </source>
</evidence>
<feature type="region of interest" description="Disordered" evidence="8">
    <location>
        <begin position="117"/>
        <end position="141"/>
    </location>
</feature>
<name>A0A7W9PIN8_9NOCA</name>
<dbReference type="InterPro" id="IPR001063">
    <property type="entry name" value="Ribosomal_uL22"/>
</dbReference>
<dbReference type="InterPro" id="IPR002744">
    <property type="entry name" value="MIP18-like"/>
</dbReference>
<keyword evidence="11" id="KW-1185">Reference proteome</keyword>
<dbReference type="GO" id="GO:0019843">
    <property type="term" value="F:rRNA binding"/>
    <property type="evidence" value="ECO:0007669"/>
    <property type="project" value="UniProtKB-KW"/>
</dbReference>
<evidence type="ECO:0000256" key="6">
    <source>
        <dbReference type="RuleBase" id="RU004005"/>
    </source>
</evidence>
<comment type="subunit">
    <text evidence="7">Part of the 50S ribosomal subunit.</text>
</comment>
<evidence type="ECO:0000313" key="11">
    <source>
        <dbReference type="Proteomes" id="UP000540412"/>
    </source>
</evidence>
<feature type="domain" description="MIP18 family-like" evidence="9">
    <location>
        <begin position="149"/>
        <end position="209"/>
    </location>
</feature>
<evidence type="ECO:0000256" key="3">
    <source>
        <dbReference type="ARBA" id="ARBA00023274"/>
    </source>
</evidence>
<gene>
    <name evidence="10" type="ORF">BJY24_005527</name>
</gene>
<evidence type="ECO:0000256" key="5">
    <source>
        <dbReference type="ARBA" id="ARBA00035480"/>
    </source>
</evidence>
<dbReference type="InterPro" id="IPR036394">
    <property type="entry name" value="Ribosomal_uL22_sf"/>
</dbReference>
<evidence type="ECO:0000256" key="1">
    <source>
        <dbReference type="ARBA" id="ARBA00009451"/>
    </source>
</evidence>
<dbReference type="PANTHER" id="PTHR42831">
    <property type="entry name" value="FE-S PROTEIN MATURATION AUXILIARY FACTOR YITW"/>
    <property type="match status" value="1"/>
</dbReference>
<keyword evidence="7" id="KW-0699">rRNA-binding</keyword>
<proteinExistence type="inferred from homology"/>
<reference evidence="10 11" key="1">
    <citation type="submission" date="2020-08" db="EMBL/GenBank/DDBJ databases">
        <title>Sequencing the genomes of 1000 actinobacteria strains.</title>
        <authorList>
            <person name="Klenk H.-P."/>
        </authorList>
    </citation>
    <scope>NUCLEOTIDE SEQUENCE [LARGE SCALE GENOMIC DNA]</scope>
    <source>
        <strain evidence="10 11">DSM 43582</strain>
    </source>
</reference>